<dbReference type="SUPFAM" id="SSF48695">
    <property type="entry name" value="Multiheme cytochromes"/>
    <property type="match status" value="1"/>
</dbReference>
<evidence type="ECO:0000259" key="2">
    <source>
        <dbReference type="Pfam" id="PF13435"/>
    </source>
</evidence>
<protein>
    <submittedName>
        <fullName evidence="3">Cytochrome C</fullName>
    </submittedName>
</protein>
<evidence type="ECO:0000313" key="3">
    <source>
        <dbReference type="EMBL" id="KAB1442236.1"/>
    </source>
</evidence>
<evidence type="ECO:0000256" key="1">
    <source>
        <dbReference type="SAM" id="SignalP"/>
    </source>
</evidence>
<proteinExistence type="predicted"/>
<dbReference type="Pfam" id="PF13435">
    <property type="entry name" value="Cytochrome_C554"/>
    <property type="match status" value="1"/>
</dbReference>
<name>A0A6N6N5S0_9BACT</name>
<dbReference type="EMBL" id="WAIE01000002">
    <property type="protein sequence ID" value="KAB1442236.1"/>
    <property type="molecule type" value="Genomic_DNA"/>
</dbReference>
<dbReference type="RefSeq" id="WP_151150457.1">
    <property type="nucleotide sequence ID" value="NZ_WAIE01000002.1"/>
</dbReference>
<keyword evidence="4" id="KW-1185">Reference proteome</keyword>
<feature type="domain" description="Cytochrome c-552/4" evidence="2">
    <location>
        <begin position="33"/>
        <end position="106"/>
    </location>
</feature>
<feature type="signal peptide" evidence="1">
    <location>
        <begin position="1"/>
        <end position="22"/>
    </location>
</feature>
<dbReference type="Gene3D" id="1.10.1130.10">
    <property type="entry name" value="Flavocytochrome C3, Chain A"/>
    <property type="match status" value="1"/>
</dbReference>
<comment type="caution">
    <text evidence="3">The sequence shown here is derived from an EMBL/GenBank/DDBJ whole genome shotgun (WGS) entry which is preliminary data.</text>
</comment>
<dbReference type="Proteomes" id="UP000438699">
    <property type="component" value="Unassembled WGS sequence"/>
</dbReference>
<sequence length="152" mass="16713">MKGLISWGASIWLLLVPCIAAGADGGQFVGSKTCAECHEDQYENYQKYSKKAHSWESVEIMLPDLKPDEAQKCFECHTTGHGQPGGFVSYEQTPHMADVGCETCHGPGSLHAEDGDPELIQRTPTIDQCRTCHSEERVGDFNFKPLLFSGAH</sequence>
<dbReference type="InterPro" id="IPR036280">
    <property type="entry name" value="Multihaem_cyt_sf"/>
</dbReference>
<keyword evidence="1" id="KW-0732">Signal</keyword>
<evidence type="ECO:0000313" key="4">
    <source>
        <dbReference type="Proteomes" id="UP000438699"/>
    </source>
</evidence>
<accession>A0A6N6N5S0</accession>
<gene>
    <name evidence="3" type="ORF">F8A88_07200</name>
</gene>
<dbReference type="AlphaFoldDB" id="A0A6N6N5S0"/>
<organism evidence="3 4">
    <name type="scientific">Pseudodesulfovibrio senegalensis</name>
    <dbReference type="NCBI Taxonomy" id="1721087"/>
    <lineage>
        <taxon>Bacteria</taxon>
        <taxon>Pseudomonadati</taxon>
        <taxon>Thermodesulfobacteriota</taxon>
        <taxon>Desulfovibrionia</taxon>
        <taxon>Desulfovibrionales</taxon>
        <taxon>Desulfovibrionaceae</taxon>
    </lineage>
</organism>
<reference evidence="3 4" key="1">
    <citation type="journal article" date="2017" name="Int. J. Syst. Evol. Microbiol.">
        <title>Desulfovibrio senegalensis sp. nov., a mesophilic sulfate reducer isolated from marine sediment.</title>
        <authorList>
            <person name="Thioye A."/>
            <person name="Gam Z.B.A."/>
            <person name="Mbengue M."/>
            <person name="Cayol J.L."/>
            <person name="Joseph-Bartoli M."/>
            <person name="Toure-Kane C."/>
            <person name="Labat M."/>
        </authorList>
    </citation>
    <scope>NUCLEOTIDE SEQUENCE [LARGE SCALE GENOMIC DNA]</scope>
    <source>
        <strain evidence="3 4">DSM 101509</strain>
    </source>
</reference>
<feature type="chain" id="PRO_5027101656" evidence="1">
    <location>
        <begin position="23"/>
        <end position="152"/>
    </location>
</feature>
<dbReference type="OrthoDB" id="9814800at2"/>
<dbReference type="InterPro" id="IPR023155">
    <property type="entry name" value="Cyt_c-552/4"/>
</dbReference>